<keyword evidence="5" id="KW-0411">Iron-sulfur</keyword>
<dbReference type="InterPro" id="IPR051452">
    <property type="entry name" value="Diverse_Oxidoreductases"/>
</dbReference>
<proteinExistence type="predicted"/>
<evidence type="ECO:0000313" key="8">
    <source>
        <dbReference type="Proteomes" id="UP000078463"/>
    </source>
</evidence>
<dbReference type="GO" id="GO:0051537">
    <property type="term" value="F:2 iron, 2 sulfur cluster binding"/>
    <property type="evidence" value="ECO:0007669"/>
    <property type="project" value="UniProtKB-KW"/>
</dbReference>
<keyword evidence="1" id="KW-0001">2Fe-2S</keyword>
<evidence type="ECO:0000256" key="2">
    <source>
        <dbReference type="ARBA" id="ARBA00022723"/>
    </source>
</evidence>
<keyword evidence="4" id="KW-0408">Iron</keyword>
<dbReference type="InterPro" id="IPR036010">
    <property type="entry name" value="2Fe-2S_ferredoxin-like_sf"/>
</dbReference>
<gene>
    <name evidence="7" type="ORF">A8O14_00965</name>
</gene>
<evidence type="ECO:0000313" key="7">
    <source>
        <dbReference type="EMBL" id="ANI98790.1"/>
    </source>
</evidence>
<dbReference type="Pfam" id="PF01799">
    <property type="entry name" value="Fer2_2"/>
    <property type="match status" value="1"/>
</dbReference>
<dbReference type="CDD" id="cd00207">
    <property type="entry name" value="fer2"/>
    <property type="match status" value="1"/>
</dbReference>
<dbReference type="InterPro" id="IPR006058">
    <property type="entry name" value="2Fe2S_fd_BS"/>
</dbReference>
<evidence type="ECO:0000256" key="3">
    <source>
        <dbReference type="ARBA" id="ARBA00023002"/>
    </source>
</evidence>
<dbReference type="InterPro" id="IPR001041">
    <property type="entry name" value="2Fe-2S_ferredoxin-type"/>
</dbReference>
<dbReference type="Gene3D" id="1.10.150.120">
    <property type="entry name" value="[2Fe-2S]-binding domain"/>
    <property type="match status" value="1"/>
</dbReference>
<dbReference type="Proteomes" id="UP000078463">
    <property type="component" value="Chromosome"/>
</dbReference>
<dbReference type="AlphaFoldDB" id="A0A191UD18"/>
<dbReference type="SUPFAM" id="SSF54292">
    <property type="entry name" value="2Fe-2S ferredoxin-like"/>
    <property type="match status" value="1"/>
</dbReference>
<keyword evidence="2" id="KW-0479">Metal-binding</keyword>
<dbReference type="PROSITE" id="PS00197">
    <property type="entry name" value="2FE2S_FER_1"/>
    <property type="match status" value="1"/>
</dbReference>
<dbReference type="InterPro" id="IPR036884">
    <property type="entry name" value="2Fe-2S-bd_dom_sf"/>
</dbReference>
<accession>A0A191UD18</accession>
<dbReference type="OrthoDB" id="9179439at2"/>
<dbReference type="GO" id="GO:0016491">
    <property type="term" value="F:oxidoreductase activity"/>
    <property type="evidence" value="ECO:0007669"/>
    <property type="project" value="UniProtKB-KW"/>
</dbReference>
<dbReference type="Pfam" id="PF00111">
    <property type="entry name" value="Fer2"/>
    <property type="match status" value="1"/>
</dbReference>
<dbReference type="EMBL" id="CP015922">
    <property type="protein sequence ID" value="ANI98790.1"/>
    <property type="molecule type" value="Genomic_DNA"/>
</dbReference>
<dbReference type="InterPro" id="IPR012675">
    <property type="entry name" value="Beta-grasp_dom_sf"/>
</dbReference>
<organism evidence="7 8">
    <name type="scientific">Polynucleobacter wuianus</name>
    <dbReference type="NCBI Taxonomy" id="1743168"/>
    <lineage>
        <taxon>Bacteria</taxon>
        <taxon>Pseudomonadati</taxon>
        <taxon>Pseudomonadota</taxon>
        <taxon>Betaproteobacteria</taxon>
        <taxon>Burkholderiales</taxon>
        <taxon>Burkholderiaceae</taxon>
        <taxon>Polynucleobacter</taxon>
    </lineage>
</organism>
<keyword evidence="3" id="KW-0560">Oxidoreductase</keyword>
<dbReference type="InterPro" id="IPR002888">
    <property type="entry name" value="2Fe-2S-bd"/>
</dbReference>
<dbReference type="PANTHER" id="PTHR44379:SF2">
    <property type="entry name" value="BLR6218 PROTEIN"/>
    <property type="match status" value="1"/>
</dbReference>
<evidence type="ECO:0000256" key="1">
    <source>
        <dbReference type="ARBA" id="ARBA00022714"/>
    </source>
</evidence>
<keyword evidence="8" id="KW-1185">Reference proteome</keyword>
<protein>
    <submittedName>
        <fullName evidence="7">(2Fe-2S)-binding protein</fullName>
    </submittedName>
</protein>
<evidence type="ECO:0000256" key="4">
    <source>
        <dbReference type="ARBA" id="ARBA00023004"/>
    </source>
</evidence>
<reference evidence="8" key="1">
    <citation type="submission" date="2016-05" db="EMBL/GenBank/DDBJ databases">
        <title>Polynucleobacter sp. QLW-P1FAT50C-4 genome.</title>
        <authorList>
            <person name="Hahn M.W."/>
        </authorList>
    </citation>
    <scope>NUCLEOTIDE SEQUENCE [LARGE SCALE GENOMIC DNA]</scope>
    <source>
        <strain evidence="8">QLW-P1FAT50C-4</strain>
    </source>
</reference>
<dbReference type="Gene3D" id="3.10.20.30">
    <property type="match status" value="1"/>
</dbReference>
<dbReference type="PROSITE" id="PS51085">
    <property type="entry name" value="2FE2S_FER_2"/>
    <property type="match status" value="1"/>
</dbReference>
<dbReference type="GO" id="GO:0046872">
    <property type="term" value="F:metal ion binding"/>
    <property type="evidence" value="ECO:0007669"/>
    <property type="project" value="UniProtKB-KW"/>
</dbReference>
<dbReference type="RefSeq" id="WP_068947798.1">
    <property type="nucleotide sequence ID" value="NZ_CP015922.1"/>
</dbReference>
<name>A0A191UD18_9BURK</name>
<evidence type="ECO:0000259" key="6">
    <source>
        <dbReference type="PROSITE" id="PS51085"/>
    </source>
</evidence>
<evidence type="ECO:0000256" key="5">
    <source>
        <dbReference type="ARBA" id="ARBA00023014"/>
    </source>
</evidence>
<dbReference type="KEGG" id="pwu:A8O14_00965"/>
<dbReference type="SUPFAM" id="SSF47741">
    <property type="entry name" value="CO dehydrogenase ISP C-domain like"/>
    <property type="match status" value="1"/>
</dbReference>
<dbReference type="STRING" id="1743168.A8O14_00965"/>
<sequence>MAVSFTLNGKTVNFDGDPETPILWVLRDHLDVTSPKYGCGAALCGACTVHLEGAAIRSCSTPVSAAAGKKVTTLEGLSAKVGKALQDAWIEFDVPQCGYCQTGQMMSAADLLSKNKKPNSDDIKNAMSGNICRCGTYSRIEKAVKRAADKLA</sequence>
<dbReference type="PANTHER" id="PTHR44379">
    <property type="entry name" value="OXIDOREDUCTASE WITH IRON-SULFUR SUBUNIT"/>
    <property type="match status" value="1"/>
</dbReference>
<feature type="domain" description="2Fe-2S ferredoxin-type" evidence="6">
    <location>
        <begin position="1"/>
        <end position="77"/>
    </location>
</feature>